<dbReference type="GeneID" id="83210527"/>
<dbReference type="EMBL" id="JARTCD010000009">
    <property type="protein sequence ID" value="KAJ8661362.1"/>
    <property type="molecule type" value="Genomic_DNA"/>
</dbReference>
<accession>A0AAD7V996</accession>
<evidence type="ECO:0000259" key="1">
    <source>
        <dbReference type="Pfam" id="PF13472"/>
    </source>
</evidence>
<dbReference type="Proteomes" id="UP001234581">
    <property type="component" value="Unassembled WGS sequence"/>
</dbReference>
<keyword evidence="3" id="KW-1185">Reference proteome</keyword>
<dbReference type="PANTHER" id="PTHR14209:SF19">
    <property type="entry name" value="ISOAMYL ACETATE-HYDROLYZING ESTERASE 1 HOMOLOG"/>
    <property type="match status" value="1"/>
</dbReference>
<dbReference type="InterPro" id="IPR036514">
    <property type="entry name" value="SGNH_hydro_sf"/>
</dbReference>
<organism evidence="2 3">
    <name type="scientific">Lichtheimia ornata</name>
    <dbReference type="NCBI Taxonomy" id="688661"/>
    <lineage>
        <taxon>Eukaryota</taxon>
        <taxon>Fungi</taxon>
        <taxon>Fungi incertae sedis</taxon>
        <taxon>Mucoromycota</taxon>
        <taxon>Mucoromycotina</taxon>
        <taxon>Mucoromycetes</taxon>
        <taxon>Mucorales</taxon>
        <taxon>Lichtheimiaceae</taxon>
        <taxon>Lichtheimia</taxon>
    </lineage>
</organism>
<sequence>MSFDTTLSGFGASLADIYQRKMDVVNRGYAGKYMGEVVDHDNSIATWPTFDCIGYNTEWGVPILRQLLPTVERQRQTAAQLRLIIIAFGANDAALPNAQQHLPIDRFKQNLDTMISMIKSPDSPHYNPQLGIMLVTPPPVNESQWKQRCDEKGDPMNRTAENAKLFAHAVRTLGEERGVVVADFWSRLMKRAGGDGGDNKLSEFSTDGLHLNANGNHVMYELLIETIETFFPEIHPNNLEMDIPNFRDLPSQGFESKLQFPLLKK</sequence>
<feature type="domain" description="SGNH hydrolase-type esterase" evidence="1">
    <location>
        <begin position="45"/>
        <end position="217"/>
    </location>
</feature>
<dbReference type="Gene3D" id="3.40.50.1110">
    <property type="entry name" value="SGNH hydrolase"/>
    <property type="match status" value="1"/>
</dbReference>
<comment type="caution">
    <text evidence="2">The sequence shown here is derived from an EMBL/GenBank/DDBJ whole genome shotgun (WGS) entry which is preliminary data.</text>
</comment>
<proteinExistence type="predicted"/>
<dbReference type="Pfam" id="PF13472">
    <property type="entry name" value="Lipase_GDSL_2"/>
    <property type="match status" value="1"/>
</dbReference>
<gene>
    <name evidence="2" type="ORF">O0I10_003114</name>
</gene>
<dbReference type="SUPFAM" id="SSF52266">
    <property type="entry name" value="SGNH hydrolase"/>
    <property type="match status" value="1"/>
</dbReference>
<reference evidence="2 3" key="1">
    <citation type="submission" date="2023-03" db="EMBL/GenBank/DDBJ databases">
        <title>Genome sequence of Lichtheimia ornata CBS 291.66.</title>
        <authorList>
            <person name="Mohabir J.T."/>
            <person name="Shea T.P."/>
            <person name="Kurbessoian T."/>
            <person name="Berby B."/>
            <person name="Fontaine J."/>
            <person name="Livny J."/>
            <person name="Gnirke A."/>
            <person name="Stajich J.E."/>
            <person name="Cuomo C.A."/>
        </authorList>
    </citation>
    <scope>NUCLEOTIDE SEQUENCE [LARGE SCALE GENOMIC DNA]</scope>
    <source>
        <strain evidence="2">CBS 291.66</strain>
    </source>
</reference>
<dbReference type="InterPro" id="IPR013830">
    <property type="entry name" value="SGNH_hydro"/>
</dbReference>
<evidence type="ECO:0000313" key="3">
    <source>
        <dbReference type="Proteomes" id="UP001234581"/>
    </source>
</evidence>
<dbReference type="CDD" id="cd01838">
    <property type="entry name" value="Isoamyl_acetate_hydrolase_like"/>
    <property type="match status" value="1"/>
</dbReference>
<evidence type="ECO:0000313" key="2">
    <source>
        <dbReference type="EMBL" id="KAJ8661362.1"/>
    </source>
</evidence>
<protein>
    <recommendedName>
        <fullName evidence="1">SGNH hydrolase-type esterase domain-containing protein</fullName>
    </recommendedName>
</protein>
<name>A0AAD7V996_9FUNG</name>
<dbReference type="AlphaFoldDB" id="A0AAD7V996"/>
<dbReference type="PANTHER" id="PTHR14209">
    <property type="entry name" value="ISOAMYL ACETATE-HYDROLYZING ESTERASE 1"/>
    <property type="match status" value="1"/>
</dbReference>
<dbReference type="InterPro" id="IPR045136">
    <property type="entry name" value="Iah1-like"/>
</dbReference>
<dbReference type="RefSeq" id="XP_058346275.1">
    <property type="nucleotide sequence ID" value="XM_058483186.1"/>
</dbReference>